<dbReference type="AlphaFoldDB" id="I4CDK4"/>
<dbReference type="PANTHER" id="PTHR46577">
    <property type="entry name" value="HTH-TYPE TRANSCRIPTIONAL REGULATORY PROTEIN GABR"/>
    <property type="match status" value="1"/>
</dbReference>
<dbReference type="Pfam" id="PF00392">
    <property type="entry name" value="GntR"/>
    <property type="match status" value="1"/>
</dbReference>
<feature type="domain" description="HTH gntR-type" evidence="6">
    <location>
        <begin position="6"/>
        <end position="74"/>
    </location>
</feature>
<dbReference type="InterPro" id="IPR015424">
    <property type="entry name" value="PyrdxlP-dep_Trfase"/>
</dbReference>
<dbReference type="InterPro" id="IPR015422">
    <property type="entry name" value="PyrdxlP-dep_Trfase_small"/>
</dbReference>
<organism evidence="7 8">
    <name type="scientific">Desulfomonile tiedjei (strain ATCC 49306 / DSM 6799 / DCB-1)</name>
    <dbReference type="NCBI Taxonomy" id="706587"/>
    <lineage>
        <taxon>Bacteria</taxon>
        <taxon>Pseudomonadati</taxon>
        <taxon>Thermodesulfobacteriota</taxon>
        <taxon>Desulfomonilia</taxon>
        <taxon>Desulfomonilales</taxon>
        <taxon>Desulfomonilaceae</taxon>
        <taxon>Desulfomonile</taxon>
    </lineage>
</organism>
<dbReference type="Pfam" id="PF00155">
    <property type="entry name" value="Aminotran_1_2"/>
    <property type="match status" value="1"/>
</dbReference>
<evidence type="ECO:0000256" key="2">
    <source>
        <dbReference type="ARBA" id="ARBA00022898"/>
    </source>
</evidence>
<dbReference type="SMART" id="SM00345">
    <property type="entry name" value="HTH_GNTR"/>
    <property type="match status" value="1"/>
</dbReference>
<keyword evidence="8" id="KW-1185">Reference proteome</keyword>
<keyword evidence="4" id="KW-0238">DNA-binding</keyword>
<dbReference type="InterPro" id="IPR000524">
    <property type="entry name" value="Tscrpt_reg_HTH_GntR"/>
</dbReference>
<dbReference type="KEGG" id="dti:Desti_5035"/>
<dbReference type="InterPro" id="IPR004839">
    <property type="entry name" value="Aminotransferase_I/II_large"/>
</dbReference>
<dbReference type="CDD" id="cd07377">
    <property type="entry name" value="WHTH_GntR"/>
    <property type="match status" value="1"/>
</dbReference>
<dbReference type="STRING" id="706587.Desti_5035"/>
<dbReference type="Gene3D" id="1.10.10.10">
    <property type="entry name" value="Winged helix-like DNA-binding domain superfamily/Winged helix DNA-binding domain"/>
    <property type="match status" value="1"/>
</dbReference>
<dbReference type="PROSITE" id="PS50949">
    <property type="entry name" value="HTH_GNTR"/>
    <property type="match status" value="1"/>
</dbReference>
<dbReference type="GO" id="GO:0030170">
    <property type="term" value="F:pyridoxal phosphate binding"/>
    <property type="evidence" value="ECO:0007669"/>
    <property type="project" value="InterPro"/>
</dbReference>
<dbReference type="CDD" id="cd00609">
    <property type="entry name" value="AAT_like"/>
    <property type="match status" value="1"/>
</dbReference>
<dbReference type="HOGENOM" id="CLU_017584_0_0_7"/>
<dbReference type="GO" id="GO:0003700">
    <property type="term" value="F:DNA-binding transcription factor activity"/>
    <property type="evidence" value="ECO:0007669"/>
    <property type="project" value="InterPro"/>
</dbReference>
<comment type="similarity">
    <text evidence="1">In the C-terminal section; belongs to the class-I pyridoxal-phosphate-dependent aminotransferase family.</text>
</comment>
<dbReference type="Gene3D" id="3.90.1150.10">
    <property type="entry name" value="Aspartate Aminotransferase, domain 1"/>
    <property type="match status" value="1"/>
</dbReference>
<dbReference type="EMBL" id="CP003360">
    <property type="protein sequence ID" value="AFM27645.1"/>
    <property type="molecule type" value="Genomic_DNA"/>
</dbReference>
<dbReference type="SUPFAM" id="SSF53383">
    <property type="entry name" value="PLP-dependent transferases"/>
    <property type="match status" value="1"/>
</dbReference>
<evidence type="ECO:0000256" key="3">
    <source>
        <dbReference type="ARBA" id="ARBA00023015"/>
    </source>
</evidence>
<evidence type="ECO:0000313" key="8">
    <source>
        <dbReference type="Proteomes" id="UP000006055"/>
    </source>
</evidence>
<evidence type="ECO:0000256" key="1">
    <source>
        <dbReference type="ARBA" id="ARBA00005384"/>
    </source>
</evidence>
<dbReference type="InterPro" id="IPR015421">
    <property type="entry name" value="PyrdxlP-dep_Trfase_major"/>
</dbReference>
<dbReference type="InterPro" id="IPR036390">
    <property type="entry name" value="WH_DNA-bd_sf"/>
</dbReference>
<reference evidence="8" key="1">
    <citation type="submission" date="2012-06" db="EMBL/GenBank/DDBJ databases">
        <title>Complete sequence of chromosome of Desulfomonile tiedjei DSM 6799.</title>
        <authorList>
            <person name="Lucas S."/>
            <person name="Copeland A."/>
            <person name="Lapidus A."/>
            <person name="Glavina del Rio T."/>
            <person name="Dalin E."/>
            <person name="Tice H."/>
            <person name="Bruce D."/>
            <person name="Goodwin L."/>
            <person name="Pitluck S."/>
            <person name="Peters L."/>
            <person name="Ovchinnikova G."/>
            <person name="Zeytun A."/>
            <person name="Lu M."/>
            <person name="Kyrpides N."/>
            <person name="Mavromatis K."/>
            <person name="Ivanova N."/>
            <person name="Brettin T."/>
            <person name="Detter J.C."/>
            <person name="Han C."/>
            <person name="Larimer F."/>
            <person name="Land M."/>
            <person name="Hauser L."/>
            <person name="Markowitz V."/>
            <person name="Cheng J.-F."/>
            <person name="Hugenholtz P."/>
            <person name="Woyke T."/>
            <person name="Wu D."/>
            <person name="Spring S."/>
            <person name="Schroeder M."/>
            <person name="Brambilla E."/>
            <person name="Klenk H.-P."/>
            <person name="Eisen J.A."/>
        </authorList>
    </citation>
    <scope>NUCLEOTIDE SEQUENCE [LARGE SCALE GENOMIC DNA]</scope>
    <source>
        <strain evidence="8">ATCC 49306 / DSM 6799 / DCB-1</strain>
    </source>
</reference>
<dbReference type="PATRIC" id="fig|706587.4.peg.5701"/>
<evidence type="ECO:0000256" key="5">
    <source>
        <dbReference type="ARBA" id="ARBA00023163"/>
    </source>
</evidence>
<dbReference type="PANTHER" id="PTHR46577:SF2">
    <property type="entry name" value="TRANSCRIPTIONAL REGULATORY PROTEIN"/>
    <property type="match status" value="1"/>
</dbReference>
<evidence type="ECO:0000313" key="7">
    <source>
        <dbReference type="EMBL" id="AFM27645.1"/>
    </source>
</evidence>
<dbReference type="GO" id="GO:0003677">
    <property type="term" value="F:DNA binding"/>
    <property type="evidence" value="ECO:0007669"/>
    <property type="project" value="UniProtKB-KW"/>
</dbReference>
<sequence>MEWERINLYEKVAARVARLIEEGTFRTGERIPSVRGLSRQLGVSLSTVMAAYAHLENQGVIEARPQSGYYVRAQLKNTSGPENSRIPSRAAVPKSLSVGEICVMLMGSPRNRDLVPLGGALPNPELLPVDRLTRALSVATRRHKYQSISYDFLPGYKPLRTQIARRAMTAGCLLTPDEIVTTNGCLEAVHLCLRAICHPGDTVAIESPVFFGFHQVIQVLGLQALEIPTHREDGISLSALRYAMDHHRISACVVISNFSNPIGSCMTDDRKKELVELLASRDIPLIEDDIYGDICFSHERPTVAKAFDRKGLVLLCSSFSKTVAAGYRVGWVAPGRFQSQVERLKTLSTVGTPMPTQLAIAEFLTNGGYDHLLRRIRKVYATQTAAMARTVETCFPEGTTVTRPSGGFVLWVECPDYVNTLKLYEMLLEAGISIAPGPVFSSKRKNLNCLRLNAGFWSAEIEDAVRRVGNLASSMKP</sequence>
<dbReference type="Proteomes" id="UP000006055">
    <property type="component" value="Chromosome"/>
</dbReference>
<keyword evidence="3" id="KW-0805">Transcription regulation</keyword>
<keyword evidence="5" id="KW-0804">Transcription</keyword>
<accession>I4CDK4</accession>
<dbReference type="InterPro" id="IPR051446">
    <property type="entry name" value="HTH_trans_reg/aminotransferase"/>
</dbReference>
<keyword evidence="7" id="KW-0032">Aminotransferase</keyword>
<dbReference type="Gene3D" id="3.40.640.10">
    <property type="entry name" value="Type I PLP-dependent aspartate aminotransferase-like (Major domain)"/>
    <property type="match status" value="1"/>
</dbReference>
<gene>
    <name evidence="7" type="ordered locus">Desti_5035</name>
</gene>
<dbReference type="InterPro" id="IPR036388">
    <property type="entry name" value="WH-like_DNA-bd_sf"/>
</dbReference>
<proteinExistence type="inferred from homology"/>
<keyword evidence="2" id="KW-0663">Pyridoxal phosphate</keyword>
<name>I4CDK4_DESTA</name>
<evidence type="ECO:0000259" key="6">
    <source>
        <dbReference type="PROSITE" id="PS50949"/>
    </source>
</evidence>
<dbReference type="RefSeq" id="WP_014812748.1">
    <property type="nucleotide sequence ID" value="NC_018025.1"/>
</dbReference>
<keyword evidence="7" id="KW-0808">Transferase</keyword>
<protein>
    <submittedName>
        <fullName evidence="7">Transcriptional regulator with HTH domain and aminotransferase domain</fullName>
    </submittedName>
</protein>
<dbReference type="eggNOG" id="COG1167">
    <property type="taxonomic scope" value="Bacteria"/>
</dbReference>
<dbReference type="GO" id="GO:0008483">
    <property type="term" value="F:transaminase activity"/>
    <property type="evidence" value="ECO:0007669"/>
    <property type="project" value="UniProtKB-KW"/>
</dbReference>
<dbReference type="OrthoDB" id="9804020at2"/>
<evidence type="ECO:0000256" key="4">
    <source>
        <dbReference type="ARBA" id="ARBA00023125"/>
    </source>
</evidence>
<dbReference type="SUPFAM" id="SSF46785">
    <property type="entry name" value="Winged helix' DNA-binding domain"/>
    <property type="match status" value="1"/>
</dbReference>